<reference evidence="2" key="1">
    <citation type="submission" date="2014-02" db="EMBL/GenBank/DDBJ databases">
        <title>Evolution of Pseudomonas aeruginosa bacteriophages collected in Abidjan.</title>
        <authorList>
            <person name="Essoh C."/>
            <person name="Latino L."/>
            <person name="Blouin Y."/>
            <person name="Loukou G."/>
            <person name="Nguetta S.M."/>
            <person name="Lathro N.S."/>
            <person name="Cablanmian A."/>
            <person name="Kra A."/>
            <person name="Vergnaud G."/>
            <person name="Pourcel C."/>
        </authorList>
    </citation>
    <scope>NUCLEOTIDE SEQUENCE [LARGE SCALE GENOMIC DNA]</scope>
</reference>
<sequence length="181" mass="20261">MTPDKLAKSGTEHGHQAALFAYCAVARIYGFDIADEWCKTGKLPKYDVSPEGLPRDMQDDEIERFGRVVTWSKAVPALEWFHAIHNQGHGDKVRGANAKAEGVRKGVADTFLPWPNGGWHGLYIEMKKPTERPKSETAKGGVSDEQRSFGEYAKRVGYGWAVCYGWEHAVTTLRSYIEWGS</sequence>
<gene>
    <name evidence="1" type="primary">ORF44</name>
</gene>
<evidence type="ECO:0000313" key="1">
    <source>
        <dbReference type="EMBL" id="CDN96805.1"/>
    </source>
</evidence>
<dbReference type="OrthoDB" id="8966at10239"/>
<evidence type="ECO:0000313" key="2">
    <source>
        <dbReference type="Proteomes" id="UP000026986"/>
    </source>
</evidence>
<dbReference type="KEGG" id="vg:19686743"/>
<dbReference type="InterPro" id="IPR011856">
    <property type="entry name" value="tRNA_endonuc-like_dom_sf"/>
</dbReference>
<dbReference type="GO" id="GO:0003676">
    <property type="term" value="F:nucleic acid binding"/>
    <property type="evidence" value="ECO:0007669"/>
    <property type="project" value="InterPro"/>
</dbReference>
<dbReference type="SMR" id="A0A060RIT6"/>
<dbReference type="RefSeq" id="YP_009044379.1">
    <property type="nucleotide sequence ID" value="NC_024381.1"/>
</dbReference>
<keyword evidence="2" id="KW-1185">Reference proteome</keyword>
<reference evidence="1 2" key="2">
    <citation type="journal article" date="2015" name="PLoS ONE">
        <title>Investigation of a Large Collection of Pseudomonas aeruginosa Bacteriophages Collected from a Single Environmental Source in Abidjan, Cote d'Ivoire.</title>
        <authorList>
            <person name="Essoh C."/>
            <person name="Latino L."/>
            <person name="Midoux C."/>
            <person name="Blouin Y."/>
            <person name="Loukou G."/>
            <person name="Nguetta S.P."/>
            <person name="Lathro S."/>
            <person name="Cablanmian A."/>
            <person name="Kouassi A.K."/>
            <person name="Vergnaud G."/>
            <person name="Pourcel C."/>
        </authorList>
    </citation>
    <scope>NUCLEOTIDE SEQUENCE [LARGE SCALE GENOMIC DNA]</scope>
</reference>
<name>A0A060RIT6_9CAUD</name>
<protein>
    <submittedName>
        <fullName evidence="1">Uncharacterized protein</fullName>
    </submittedName>
</protein>
<organism evidence="1 2">
    <name type="scientific">Pseudomonas phage vB_PaeS_SCH_Ab26</name>
    <dbReference type="NCBI Taxonomy" id="1476390"/>
    <lineage>
        <taxon>Viruses</taxon>
        <taxon>Duplodnaviria</taxon>
        <taxon>Heunggongvirae</taxon>
        <taxon>Uroviricota</taxon>
        <taxon>Caudoviricetes</taxon>
        <taxon>Jondennisvirinae</taxon>
        <taxon>Septimatrevirus</taxon>
        <taxon>Septimatrevirus Ab26</taxon>
    </lineage>
</organism>
<accession>A0A060RIT6</accession>
<proteinExistence type="predicted"/>
<dbReference type="EMBL" id="HG962376">
    <property type="protein sequence ID" value="CDN96805.1"/>
    <property type="molecule type" value="Genomic_DNA"/>
</dbReference>
<dbReference type="GeneID" id="19686743"/>
<dbReference type="Gene3D" id="3.40.1350.10">
    <property type="match status" value="1"/>
</dbReference>
<dbReference type="Proteomes" id="UP000026986">
    <property type="component" value="Segment"/>
</dbReference>